<proteinExistence type="predicted"/>
<keyword evidence="2" id="KW-1185">Reference proteome</keyword>
<evidence type="ECO:0000313" key="1">
    <source>
        <dbReference type="EMBL" id="KAG8642845.1"/>
    </source>
</evidence>
<dbReference type="EMBL" id="CM004398">
    <property type="protein sequence ID" value="KAG8642845.1"/>
    <property type="molecule type" value="Genomic_DNA"/>
</dbReference>
<organism evidence="1 2">
    <name type="scientific">Manihot esculenta</name>
    <name type="common">Cassava</name>
    <name type="synonym">Jatropha manihot</name>
    <dbReference type="NCBI Taxonomy" id="3983"/>
    <lineage>
        <taxon>Eukaryota</taxon>
        <taxon>Viridiplantae</taxon>
        <taxon>Streptophyta</taxon>
        <taxon>Embryophyta</taxon>
        <taxon>Tracheophyta</taxon>
        <taxon>Spermatophyta</taxon>
        <taxon>Magnoliopsida</taxon>
        <taxon>eudicotyledons</taxon>
        <taxon>Gunneridae</taxon>
        <taxon>Pentapetalae</taxon>
        <taxon>rosids</taxon>
        <taxon>fabids</taxon>
        <taxon>Malpighiales</taxon>
        <taxon>Euphorbiaceae</taxon>
        <taxon>Crotonoideae</taxon>
        <taxon>Manihoteae</taxon>
        <taxon>Manihot</taxon>
    </lineage>
</organism>
<reference evidence="2" key="1">
    <citation type="journal article" date="2016" name="Nat. Biotechnol.">
        <title>Sequencing wild and cultivated cassava and related species reveals extensive interspecific hybridization and genetic diversity.</title>
        <authorList>
            <person name="Bredeson J.V."/>
            <person name="Lyons J.B."/>
            <person name="Prochnik S.E."/>
            <person name="Wu G.A."/>
            <person name="Ha C.M."/>
            <person name="Edsinger-Gonzales E."/>
            <person name="Grimwood J."/>
            <person name="Schmutz J."/>
            <person name="Rabbi I.Y."/>
            <person name="Egesi C."/>
            <person name="Nauluvula P."/>
            <person name="Lebot V."/>
            <person name="Ndunguru J."/>
            <person name="Mkamilo G."/>
            <person name="Bart R.S."/>
            <person name="Setter T.L."/>
            <person name="Gleadow R.M."/>
            <person name="Kulakow P."/>
            <person name="Ferguson M.E."/>
            <person name="Rounsley S."/>
            <person name="Rokhsar D.S."/>
        </authorList>
    </citation>
    <scope>NUCLEOTIDE SEQUENCE [LARGE SCALE GENOMIC DNA]</scope>
    <source>
        <strain evidence="2">cv. AM560-2</strain>
    </source>
</reference>
<accession>A0ACB7GSZ1</accession>
<evidence type="ECO:0000313" key="2">
    <source>
        <dbReference type="Proteomes" id="UP000091857"/>
    </source>
</evidence>
<name>A0ACB7GSZ1_MANES</name>
<gene>
    <name evidence="1" type="ORF">MANES_12G130350v8</name>
</gene>
<comment type="caution">
    <text evidence="1">The sequence shown here is derived from an EMBL/GenBank/DDBJ whole genome shotgun (WGS) entry which is preliminary data.</text>
</comment>
<dbReference type="Proteomes" id="UP000091857">
    <property type="component" value="Chromosome 12"/>
</dbReference>
<sequence length="1315" mass="148870">MATESDVVSQTFRALVESADKKFARVRDLPSYGHAQNNYFQKVFKPYMRLWKYQQENRSKLVEAGLNRWEIGEIASRIGQLYFNQYMRTSDARFLVEAYVFYEAILHRKYFEGAKAKDLGVRFKELRFYARFLLVSLILNRTEMVQFLADRFRALVDDSKSNFRETNFKEWKLVVQEIVRFMEADTAFASVRPLRYCVLFDSHPTSRPYVARFHVRKVLKFQDAILTSYHRNEIKFAEITLDTYRMLQCLEWEPSGSFYQKHTVESVYQKRPVEPYENGTVTDHSGASGLIDLNLAADLTDPTLPSNPRKAVLYRPSVTHFLAVMATICEELPPEGIVLIYFSVSGKAGQSNTSYVESSGGSRKSSKNKVGSGMFSEQNSSASESHSNGKRDSSDHNDHYLWLGPRGTAGPNALYPGDIIPFTRRPLFLIIDSDSSHAFKALHGAERGEPSALLLSPLKPAFKNLACVDTTHSGSQFTFFLTAPLQAFHQMVGLSSVDADTDVYNDAEEIISSAFSKWEVVLCTSNSLDLVWAQVLSDPFLRRLILRFIFCRSVLSTFCSPRDYEQYLPVCLPHLPSSVSPSSEVVRSAVQRLSNHLNTPSLVVSKSIPASRHSKSYDPSLEDLSMKPIFLDSKMQKDAGQLEKELMNIKERLAAAEGEKERFHNELKEMKKAANEANGKQNEATSNRKVVDDVFSDLNSTIESLSKSNEELKIKEAAIASQVERAKELEAKFAEKDALVRKLKEEIGKAQFSETHALDLLSKSKERIKELETEIRAGRDSETKMLDSLAAQTKRLELTKIMLEESKLEVTTLHDEVDKLGSPEKKKDDKSPFNRELASLKSELVFANEYLAKAQEREKLSAAKAERLVKEIESLKHELKLATEAEGNNKDALDDLAIALKEVATEAHQSKEKLIETEVELERLKKESEEWKQKFKRTKEKHRTLLDEARKGADLHRNTADRLRVEAEETLLAWNGKEMGFVNCIKQAEDEKAAAQEENNRLLEALTAAENLNVTSKQENQNLRDILKQALNEANAAKEAAAIAQSENSQLKDMLAEKDDAFIFITRENENLRANEVTATENIKELKRLLAEATGKECKAEDKEQEQKLKPEISTEKEIAHKERKLSNAFSLNLKDLIIHPKHKETQEDHKISEKNNEDNEENEDSENVDPLKGSIFDVDSPVSTAAAAANHHQNNHHHHYHHRRKSSTFTDDESINAEDLEHLDGTHIDDGENERNPKKKKALLRRFGDIITRRKVVHRRDSSLGGDQTHKKEPSSAGGESHKKEPSSAGSEDHKKESSPLAGEALKKEASVGE</sequence>
<protein>
    <submittedName>
        <fullName evidence="1">Uncharacterized protein</fullName>
    </submittedName>
</protein>